<protein>
    <submittedName>
        <fullName evidence="2">Uncharacterized protein</fullName>
    </submittedName>
</protein>
<reference evidence="2 3" key="1">
    <citation type="journal article" date="2014" name="PLoS ONE">
        <title>Global Analysis of Gene Expression Profiles in Physic Nut (Jatropha curcas L.) Seedlings Exposed to Salt Stress.</title>
        <authorList>
            <person name="Zhang L."/>
            <person name="Zhang C."/>
            <person name="Wu P."/>
            <person name="Chen Y."/>
            <person name="Li M."/>
            <person name="Jiang H."/>
            <person name="Wu G."/>
        </authorList>
    </citation>
    <scope>NUCLEOTIDE SEQUENCE [LARGE SCALE GENOMIC DNA]</scope>
    <source>
        <strain evidence="3">cv. GZQX0401</strain>
        <tissue evidence="2">Young leaves</tissue>
    </source>
</reference>
<dbReference type="Proteomes" id="UP000027138">
    <property type="component" value="Unassembled WGS sequence"/>
</dbReference>
<keyword evidence="3" id="KW-1185">Reference proteome</keyword>
<organism evidence="2 3">
    <name type="scientific">Jatropha curcas</name>
    <name type="common">Barbados nut</name>
    <dbReference type="NCBI Taxonomy" id="180498"/>
    <lineage>
        <taxon>Eukaryota</taxon>
        <taxon>Viridiplantae</taxon>
        <taxon>Streptophyta</taxon>
        <taxon>Embryophyta</taxon>
        <taxon>Tracheophyta</taxon>
        <taxon>Spermatophyta</taxon>
        <taxon>Magnoliopsida</taxon>
        <taxon>eudicotyledons</taxon>
        <taxon>Gunneridae</taxon>
        <taxon>Pentapetalae</taxon>
        <taxon>rosids</taxon>
        <taxon>fabids</taxon>
        <taxon>Malpighiales</taxon>
        <taxon>Euphorbiaceae</taxon>
        <taxon>Crotonoideae</taxon>
        <taxon>Jatropheae</taxon>
        <taxon>Jatropha</taxon>
    </lineage>
</organism>
<dbReference type="EMBL" id="KK914695">
    <property type="protein sequence ID" value="KDP30312.1"/>
    <property type="molecule type" value="Genomic_DNA"/>
</dbReference>
<accession>A0A067K2H0</accession>
<evidence type="ECO:0000313" key="2">
    <source>
        <dbReference type="EMBL" id="KDP30312.1"/>
    </source>
</evidence>
<proteinExistence type="predicted"/>
<keyword evidence="1" id="KW-0472">Membrane</keyword>
<name>A0A067K2H0_JATCU</name>
<gene>
    <name evidence="2" type="ORF">JCGZ_18219</name>
</gene>
<keyword evidence="1" id="KW-1133">Transmembrane helix</keyword>
<keyword evidence="1" id="KW-0812">Transmembrane</keyword>
<evidence type="ECO:0000256" key="1">
    <source>
        <dbReference type="SAM" id="Phobius"/>
    </source>
</evidence>
<evidence type="ECO:0000313" key="3">
    <source>
        <dbReference type="Proteomes" id="UP000027138"/>
    </source>
</evidence>
<feature type="transmembrane region" description="Helical" evidence="1">
    <location>
        <begin position="50"/>
        <end position="68"/>
    </location>
</feature>
<sequence length="69" mass="7551">MIKRIQTAQAGNASRTLDLALRRLGKHVACARDFALRARDLCLKLTDSCFTLYAIATFICALATCSFGL</sequence>
<dbReference type="AlphaFoldDB" id="A0A067K2H0"/>